<dbReference type="InterPro" id="IPR036388">
    <property type="entry name" value="WH-like_DNA-bd_sf"/>
</dbReference>
<dbReference type="GO" id="GO:0003700">
    <property type="term" value="F:DNA-binding transcription factor activity"/>
    <property type="evidence" value="ECO:0007669"/>
    <property type="project" value="InterPro"/>
</dbReference>
<dbReference type="AlphaFoldDB" id="A0A1I4HUE3"/>
<keyword evidence="3 6" id="KW-0238">DNA-binding</keyword>
<keyword evidence="2" id="KW-0805">Transcription regulation</keyword>
<dbReference type="InterPro" id="IPR036390">
    <property type="entry name" value="WH_DNA-bd_sf"/>
</dbReference>
<evidence type="ECO:0000313" key="6">
    <source>
        <dbReference type="EMBL" id="SFL45066.1"/>
    </source>
</evidence>
<dbReference type="SUPFAM" id="SSF46785">
    <property type="entry name" value="Winged helix' DNA-binding domain"/>
    <property type="match status" value="1"/>
</dbReference>
<dbReference type="InterPro" id="IPR058163">
    <property type="entry name" value="LysR-type_TF_proteobact-type"/>
</dbReference>
<dbReference type="PROSITE" id="PS50931">
    <property type="entry name" value="HTH_LYSR"/>
    <property type="match status" value="1"/>
</dbReference>
<keyword evidence="7" id="KW-1185">Reference proteome</keyword>
<proteinExistence type="inferred from homology"/>
<protein>
    <submittedName>
        <fullName evidence="6">DNA-binding transcriptional regulator, LysR family</fullName>
    </submittedName>
</protein>
<evidence type="ECO:0000256" key="3">
    <source>
        <dbReference type="ARBA" id="ARBA00023125"/>
    </source>
</evidence>
<reference evidence="6 7" key="1">
    <citation type="submission" date="2016-10" db="EMBL/GenBank/DDBJ databases">
        <authorList>
            <person name="de Groot N.N."/>
        </authorList>
    </citation>
    <scope>NUCLEOTIDE SEQUENCE [LARGE SCALE GENOMIC DNA]</scope>
    <source>
        <strain evidence="6 7">ATCC 43154</strain>
    </source>
</reference>
<evidence type="ECO:0000313" key="7">
    <source>
        <dbReference type="Proteomes" id="UP000199470"/>
    </source>
</evidence>
<dbReference type="EMBL" id="FOTW01000004">
    <property type="protein sequence ID" value="SFL45066.1"/>
    <property type="molecule type" value="Genomic_DNA"/>
</dbReference>
<organism evidence="6 7">
    <name type="scientific">Rugamonas rubra</name>
    <dbReference type="NCBI Taxonomy" id="758825"/>
    <lineage>
        <taxon>Bacteria</taxon>
        <taxon>Pseudomonadati</taxon>
        <taxon>Pseudomonadota</taxon>
        <taxon>Betaproteobacteria</taxon>
        <taxon>Burkholderiales</taxon>
        <taxon>Oxalobacteraceae</taxon>
        <taxon>Telluria group</taxon>
        <taxon>Rugamonas</taxon>
    </lineage>
</organism>
<keyword evidence="4" id="KW-0804">Transcription</keyword>
<dbReference type="PANTHER" id="PTHR30537:SF5">
    <property type="entry name" value="HTH-TYPE TRANSCRIPTIONAL ACTIVATOR TTDR-RELATED"/>
    <property type="match status" value="1"/>
</dbReference>
<gene>
    <name evidence="6" type="ORF">SAMN02982985_00201</name>
</gene>
<dbReference type="OrthoDB" id="9786526at2"/>
<dbReference type="PANTHER" id="PTHR30537">
    <property type="entry name" value="HTH-TYPE TRANSCRIPTIONAL REGULATOR"/>
    <property type="match status" value="1"/>
</dbReference>
<dbReference type="Pfam" id="PF03466">
    <property type="entry name" value="LysR_substrate"/>
    <property type="match status" value="1"/>
</dbReference>
<dbReference type="InterPro" id="IPR000847">
    <property type="entry name" value="LysR_HTH_N"/>
</dbReference>
<sequence length="317" mass="35135">MSLKLMWEIRAFCTVVDKGSFIHAARQLGCSPSAMTRAVQHLEEEIGTELILRAQKQLTLTPAGECYHLFAQRLLATQAEALDQLAELGAAPQGWVRISAPEILALGFLPKTVARFSSQYPEVMVDIRFSDKSLDPVEDQLDFSIRGAFPQSSELIGYRLWDYRRHLYAAPAYLARMGGGTPQEPEQLEAHDMVVHTAPRILRDWYFVSSARTLRYTARPRHRFSSGIATFQAALEGAGIARLAGWLAEPEVAAGRLVRVCPAYRLASSKWQDPSMHAVSASPRLGKGARLFLEAVREDAQAIAGLHEAAREPREPG</sequence>
<evidence type="ECO:0000256" key="4">
    <source>
        <dbReference type="ARBA" id="ARBA00023163"/>
    </source>
</evidence>
<accession>A0A1I4HUE3</accession>
<dbReference type="Pfam" id="PF00126">
    <property type="entry name" value="HTH_1"/>
    <property type="match status" value="1"/>
</dbReference>
<evidence type="ECO:0000256" key="1">
    <source>
        <dbReference type="ARBA" id="ARBA00009437"/>
    </source>
</evidence>
<dbReference type="RefSeq" id="WP_093382414.1">
    <property type="nucleotide sequence ID" value="NZ_FOTW01000004.1"/>
</dbReference>
<feature type="domain" description="HTH lysR-type" evidence="5">
    <location>
        <begin position="1"/>
        <end position="61"/>
    </location>
</feature>
<evidence type="ECO:0000256" key="2">
    <source>
        <dbReference type="ARBA" id="ARBA00023015"/>
    </source>
</evidence>
<dbReference type="Proteomes" id="UP000199470">
    <property type="component" value="Unassembled WGS sequence"/>
</dbReference>
<dbReference type="GO" id="GO:0006351">
    <property type="term" value="P:DNA-templated transcription"/>
    <property type="evidence" value="ECO:0007669"/>
    <property type="project" value="TreeGrafter"/>
</dbReference>
<dbReference type="SUPFAM" id="SSF53850">
    <property type="entry name" value="Periplasmic binding protein-like II"/>
    <property type="match status" value="1"/>
</dbReference>
<dbReference type="GO" id="GO:0043565">
    <property type="term" value="F:sequence-specific DNA binding"/>
    <property type="evidence" value="ECO:0007669"/>
    <property type="project" value="TreeGrafter"/>
</dbReference>
<dbReference type="Gene3D" id="3.40.190.290">
    <property type="match status" value="1"/>
</dbReference>
<name>A0A1I4HUE3_9BURK</name>
<dbReference type="Gene3D" id="1.10.10.10">
    <property type="entry name" value="Winged helix-like DNA-binding domain superfamily/Winged helix DNA-binding domain"/>
    <property type="match status" value="1"/>
</dbReference>
<dbReference type="STRING" id="758825.SAMN02982985_00201"/>
<dbReference type="InterPro" id="IPR005119">
    <property type="entry name" value="LysR_subst-bd"/>
</dbReference>
<evidence type="ECO:0000259" key="5">
    <source>
        <dbReference type="PROSITE" id="PS50931"/>
    </source>
</evidence>
<dbReference type="CDD" id="cd08422">
    <property type="entry name" value="PBP2_CrgA_like"/>
    <property type="match status" value="1"/>
</dbReference>
<comment type="similarity">
    <text evidence="1">Belongs to the LysR transcriptional regulatory family.</text>
</comment>